<accession>A0A2A9HFK3</accession>
<gene>
    <name evidence="1" type="ORF">A9A59_1801</name>
</gene>
<protein>
    <submittedName>
        <fullName evidence="1">Putative cyclase</fullName>
    </submittedName>
</protein>
<organism evidence="1 2">
    <name type="scientific">Tepidiforma thermophila (strain KCTC 52669 / CGMCC 1.13589 / G233)</name>
    <dbReference type="NCBI Taxonomy" id="2761530"/>
    <lineage>
        <taxon>Bacteria</taxon>
        <taxon>Bacillati</taxon>
        <taxon>Chloroflexota</taxon>
        <taxon>Tepidiformia</taxon>
        <taxon>Tepidiformales</taxon>
        <taxon>Tepidiformaceae</taxon>
        <taxon>Tepidiforma</taxon>
    </lineage>
</organism>
<reference evidence="1 2" key="1">
    <citation type="submission" date="2017-09" db="EMBL/GenBank/DDBJ databases">
        <title>Sequencing the genomes of two abundant thermophiles in Great Basin hot springs: Thermocrinis jamiesonii and novel Chloroflexi Thermoflexus hugenholtzii.</title>
        <authorList>
            <person name="Hedlund B."/>
        </authorList>
    </citation>
    <scope>NUCLEOTIDE SEQUENCE [LARGE SCALE GENOMIC DNA]</scope>
    <source>
        <strain evidence="1 2">G233</strain>
    </source>
</reference>
<dbReference type="AlphaFoldDB" id="A0A2A9HFK3"/>
<name>A0A2A9HFK3_TEPT2</name>
<evidence type="ECO:0000313" key="2">
    <source>
        <dbReference type="Proteomes" id="UP000223071"/>
    </source>
</evidence>
<proteinExistence type="predicted"/>
<comment type="caution">
    <text evidence="1">The sequence shown here is derived from an EMBL/GenBank/DDBJ whole genome shotgun (WGS) entry which is preliminary data.</text>
</comment>
<dbReference type="Proteomes" id="UP000223071">
    <property type="component" value="Unassembled WGS sequence"/>
</dbReference>
<dbReference type="GO" id="GO:0004061">
    <property type="term" value="F:arylformamidase activity"/>
    <property type="evidence" value="ECO:0007669"/>
    <property type="project" value="InterPro"/>
</dbReference>
<sequence>MADDDTLPTFDQLPAVEGAPPKSAWWLFGKDDQVGLFNLQTPERIARAARLVQRGVMFPLNWNMELPNPPLFNRGAVRQTIFGGAIHHDDVLDNFYPQASSQWDTLVHVGNSQYGFYNGIRKEEVTGRPGSKGGIDHWARRGIAGRAVLLDIGRFFAARGDAIDFASDRRFTVDDLEACRAAQGVTFETGDVLLLRTGWTEWYEGLDERGRAALANMATFRAPGIAAGEAMARYLWNLHICAIASDLPSVEAWPPRREHGGFLHERLLGMFGMAIGELWDLSRLAADCAADGRYEAFLVSAPLNKTGGIGSPPNAIALK</sequence>
<dbReference type="Gene3D" id="3.50.30.50">
    <property type="entry name" value="Putative cyclase"/>
    <property type="match status" value="1"/>
</dbReference>
<dbReference type="InterPro" id="IPR007325">
    <property type="entry name" value="KFase/CYL"/>
</dbReference>
<dbReference type="EMBL" id="PDJQ01000001">
    <property type="protein sequence ID" value="PFG74568.1"/>
    <property type="molecule type" value="Genomic_DNA"/>
</dbReference>
<dbReference type="Pfam" id="PF04199">
    <property type="entry name" value="Cyclase"/>
    <property type="match status" value="1"/>
</dbReference>
<keyword evidence="2" id="KW-1185">Reference proteome</keyword>
<dbReference type="SUPFAM" id="SSF102198">
    <property type="entry name" value="Putative cyclase"/>
    <property type="match status" value="1"/>
</dbReference>
<dbReference type="InterPro" id="IPR037175">
    <property type="entry name" value="KFase_sf"/>
</dbReference>
<dbReference type="GO" id="GO:0019441">
    <property type="term" value="P:L-tryptophan catabolic process to kynurenine"/>
    <property type="evidence" value="ECO:0007669"/>
    <property type="project" value="InterPro"/>
</dbReference>
<dbReference type="PANTHER" id="PTHR34861:SF11">
    <property type="entry name" value="CYCLASE"/>
    <property type="match status" value="1"/>
</dbReference>
<evidence type="ECO:0000313" key="1">
    <source>
        <dbReference type="EMBL" id="PFG74568.1"/>
    </source>
</evidence>
<dbReference type="RefSeq" id="WP_165772616.1">
    <property type="nucleotide sequence ID" value="NZ_PDJQ01000001.1"/>
</dbReference>
<dbReference type="PANTHER" id="PTHR34861">
    <property type="match status" value="1"/>
</dbReference>